<dbReference type="InterPro" id="IPR013424">
    <property type="entry name" value="Ice-binding_C"/>
</dbReference>
<reference evidence="2 3" key="1">
    <citation type="submission" date="2018-06" db="EMBL/GenBank/DDBJ databases">
        <title>Complete Genome Sequence of Desulfobacter hydrogenophilus (DSM3380).</title>
        <authorList>
            <person name="Marietou A."/>
            <person name="Schreiber L."/>
            <person name="Marshall I."/>
            <person name="Jorgensen B."/>
        </authorList>
    </citation>
    <scope>NUCLEOTIDE SEQUENCE [LARGE SCALE GENOMIC DNA]</scope>
    <source>
        <strain evidence="2 3">DSM 3380</strain>
    </source>
</reference>
<dbReference type="Proteomes" id="UP000248798">
    <property type="component" value="Unassembled WGS sequence"/>
</dbReference>
<proteinExistence type="predicted"/>
<feature type="domain" description="Ice-binding protein C-terminal" evidence="1">
    <location>
        <begin position="188"/>
        <end position="212"/>
    </location>
</feature>
<evidence type="ECO:0000313" key="2">
    <source>
        <dbReference type="EMBL" id="RAM02343.1"/>
    </source>
</evidence>
<dbReference type="AlphaFoldDB" id="A0A328FGY5"/>
<sequence length="214" mass="23355">MFNFMGLFFISGDKKMKNIMMMISMLMCMFILSPLANATVIDFTGLEGEVSSPYTENGFTLTAELGDDGTAYFYAIASADESYYYYSGSETLMNDSYTTTILTATDGSMFDLTSIDLAKIYSNDDGSYSAMTITFEAFYADNTIYTYDVTTDGLEGLQTITLGEAFSNLVSVSFGAEYYQFDNITASAVPEPSSILLLFVGMGAWAAGARKKLA</sequence>
<comment type="caution">
    <text evidence="2">The sequence shown here is derived from an EMBL/GenBank/DDBJ whole genome shotgun (WGS) entry which is preliminary data.</text>
</comment>
<name>A0A328FGY5_9BACT</name>
<dbReference type="EMBL" id="QLNI01000015">
    <property type="protein sequence ID" value="RAM02343.1"/>
    <property type="molecule type" value="Genomic_DNA"/>
</dbReference>
<evidence type="ECO:0000313" key="3">
    <source>
        <dbReference type="Proteomes" id="UP000248798"/>
    </source>
</evidence>
<gene>
    <name evidence="2" type="ORF">DO021_08635</name>
</gene>
<protein>
    <recommendedName>
        <fullName evidence="1">Ice-binding protein C-terminal domain-containing protein</fullName>
    </recommendedName>
</protein>
<evidence type="ECO:0000259" key="1">
    <source>
        <dbReference type="Pfam" id="PF07589"/>
    </source>
</evidence>
<dbReference type="NCBIfam" id="TIGR02595">
    <property type="entry name" value="PEP_CTERM"/>
    <property type="match status" value="1"/>
</dbReference>
<organism evidence="2 3">
    <name type="scientific">Desulfobacter hydrogenophilus</name>
    <dbReference type="NCBI Taxonomy" id="2291"/>
    <lineage>
        <taxon>Bacteria</taxon>
        <taxon>Pseudomonadati</taxon>
        <taxon>Thermodesulfobacteriota</taxon>
        <taxon>Desulfobacteria</taxon>
        <taxon>Desulfobacterales</taxon>
        <taxon>Desulfobacteraceae</taxon>
        <taxon>Desulfobacter</taxon>
    </lineage>
</organism>
<accession>A0A328FGY5</accession>
<dbReference type="Pfam" id="PF07589">
    <property type="entry name" value="PEP-CTERM"/>
    <property type="match status" value="1"/>
</dbReference>